<feature type="domain" description="Rhodopsin" evidence="7">
    <location>
        <begin position="26"/>
        <end position="267"/>
    </location>
</feature>
<evidence type="ECO:0000256" key="3">
    <source>
        <dbReference type="ARBA" id="ARBA00022989"/>
    </source>
</evidence>
<evidence type="ECO:0000259" key="7">
    <source>
        <dbReference type="Pfam" id="PF20684"/>
    </source>
</evidence>
<comment type="subcellular location">
    <subcellularLocation>
        <location evidence="1">Membrane</location>
        <topology evidence="1">Multi-pass membrane protein</topology>
    </subcellularLocation>
</comment>
<proteinExistence type="inferred from homology"/>
<dbReference type="EMBL" id="KN847565">
    <property type="protein sequence ID" value="KIW00241.1"/>
    <property type="molecule type" value="Genomic_DNA"/>
</dbReference>
<dbReference type="PANTHER" id="PTHR33048:SF96">
    <property type="entry name" value="INTEGRAL MEMBRANE PROTEIN"/>
    <property type="match status" value="1"/>
</dbReference>
<keyword evidence="2 6" id="KW-0812">Transmembrane</keyword>
<dbReference type="HOGENOM" id="CLU_028200_3_4_1"/>
<keyword evidence="9" id="KW-1185">Reference proteome</keyword>
<evidence type="ECO:0000256" key="5">
    <source>
        <dbReference type="ARBA" id="ARBA00038359"/>
    </source>
</evidence>
<keyword evidence="3 6" id="KW-1133">Transmembrane helix</keyword>
<dbReference type="GeneID" id="27316106"/>
<evidence type="ECO:0000256" key="4">
    <source>
        <dbReference type="ARBA" id="ARBA00023136"/>
    </source>
</evidence>
<evidence type="ECO:0000256" key="1">
    <source>
        <dbReference type="ARBA" id="ARBA00004141"/>
    </source>
</evidence>
<feature type="transmembrane region" description="Helical" evidence="6">
    <location>
        <begin position="42"/>
        <end position="61"/>
    </location>
</feature>
<dbReference type="Proteomes" id="UP000053259">
    <property type="component" value="Unassembled WGS sequence"/>
</dbReference>
<feature type="transmembrane region" description="Helical" evidence="6">
    <location>
        <begin position="91"/>
        <end position="109"/>
    </location>
</feature>
<reference evidence="8 9" key="1">
    <citation type="submission" date="2015-01" db="EMBL/GenBank/DDBJ databases">
        <title>The Genome Sequence of Ochroconis gallopava CBS43764.</title>
        <authorList>
            <consortium name="The Broad Institute Genomics Platform"/>
            <person name="Cuomo C."/>
            <person name="de Hoog S."/>
            <person name="Gorbushina A."/>
            <person name="Stielow B."/>
            <person name="Teixiera M."/>
            <person name="Abouelleil A."/>
            <person name="Chapman S.B."/>
            <person name="Priest M."/>
            <person name="Young S.K."/>
            <person name="Wortman J."/>
            <person name="Nusbaum C."/>
            <person name="Birren B."/>
        </authorList>
    </citation>
    <scope>NUCLEOTIDE SEQUENCE [LARGE SCALE GENOMIC DNA]</scope>
    <source>
        <strain evidence="8 9">CBS 43764</strain>
    </source>
</reference>
<evidence type="ECO:0000256" key="6">
    <source>
        <dbReference type="SAM" id="Phobius"/>
    </source>
</evidence>
<protein>
    <recommendedName>
        <fullName evidence="7">Rhodopsin domain-containing protein</fullName>
    </recommendedName>
</protein>
<accession>A0A0D1XDC7</accession>
<organism evidence="8 9">
    <name type="scientific">Verruconis gallopava</name>
    <dbReference type="NCBI Taxonomy" id="253628"/>
    <lineage>
        <taxon>Eukaryota</taxon>
        <taxon>Fungi</taxon>
        <taxon>Dikarya</taxon>
        <taxon>Ascomycota</taxon>
        <taxon>Pezizomycotina</taxon>
        <taxon>Dothideomycetes</taxon>
        <taxon>Pleosporomycetidae</taxon>
        <taxon>Venturiales</taxon>
        <taxon>Sympoventuriaceae</taxon>
        <taxon>Verruconis</taxon>
    </lineage>
</organism>
<name>A0A0D1XDC7_9PEZI</name>
<dbReference type="AlphaFoldDB" id="A0A0D1XDC7"/>
<dbReference type="InParanoid" id="A0A0D1XDC7"/>
<feature type="transmembrane region" description="Helical" evidence="6">
    <location>
        <begin position="172"/>
        <end position="192"/>
    </location>
</feature>
<dbReference type="RefSeq" id="XP_016210110.1">
    <property type="nucleotide sequence ID" value="XM_016361990.1"/>
</dbReference>
<feature type="transmembrane region" description="Helical" evidence="6">
    <location>
        <begin position="121"/>
        <end position="142"/>
    </location>
</feature>
<evidence type="ECO:0000256" key="2">
    <source>
        <dbReference type="ARBA" id="ARBA00022692"/>
    </source>
</evidence>
<keyword evidence="4 6" id="KW-0472">Membrane</keyword>
<dbReference type="PANTHER" id="PTHR33048">
    <property type="entry name" value="PTH11-LIKE INTEGRAL MEMBRANE PROTEIN (AFU_ORTHOLOGUE AFUA_5G11245)"/>
    <property type="match status" value="1"/>
</dbReference>
<dbReference type="Pfam" id="PF20684">
    <property type="entry name" value="Fung_rhodopsin"/>
    <property type="match status" value="1"/>
</dbReference>
<dbReference type="OrthoDB" id="444631at2759"/>
<gene>
    <name evidence="8" type="ORF">PV09_08133</name>
</gene>
<feature type="transmembrane region" description="Helical" evidence="6">
    <location>
        <begin position="12"/>
        <end position="30"/>
    </location>
</feature>
<dbReference type="STRING" id="253628.A0A0D1XDC7"/>
<feature type="transmembrane region" description="Helical" evidence="6">
    <location>
        <begin position="242"/>
        <end position="262"/>
    </location>
</feature>
<evidence type="ECO:0000313" key="8">
    <source>
        <dbReference type="EMBL" id="KIW00241.1"/>
    </source>
</evidence>
<feature type="transmembrane region" description="Helical" evidence="6">
    <location>
        <begin position="204"/>
        <end position="222"/>
    </location>
</feature>
<dbReference type="InterPro" id="IPR049326">
    <property type="entry name" value="Rhodopsin_dom_fungi"/>
</dbReference>
<comment type="similarity">
    <text evidence="5">Belongs to the SAT4 family.</text>
</comment>
<sequence length="343" mass="38211">MSGGRGRILDGVTITFLVLTWIVVPLRVYTRTLIRKSFGWDDVFAVLAFCVNNGLSAWAMYGTHYGVGQHITDLPPSRVAGALKGYYVSELLYVTTTCLIKVSFSLMLLRITDKRWISWGVWIVIAITVGFSVFYFFFIMFACEPIQFFWTKALGVTDGRCRDPVAMTRATYAHGAVMTFGDITLAILPLFVVRSLQMSQRQKISVFSLLALGSVTCVATIARLPEVHNLANADFTYDNLVIAVWSIVEANVAIIATSIATLRPLLTKLGVMDSTVASSHNQSTQRSYRMRNIHKGVEASISEEDRLYDQYYPGRTMPPQSKSYRMMGIGYPKDSVKVPSTAS</sequence>
<evidence type="ECO:0000313" key="9">
    <source>
        <dbReference type="Proteomes" id="UP000053259"/>
    </source>
</evidence>
<dbReference type="GO" id="GO:0016020">
    <property type="term" value="C:membrane"/>
    <property type="evidence" value="ECO:0007669"/>
    <property type="project" value="UniProtKB-SubCell"/>
</dbReference>
<dbReference type="InterPro" id="IPR052337">
    <property type="entry name" value="SAT4-like"/>
</dbReference>
<dbReference type="VEuPathDB" id="FungiDB:PV09_08133"/>